<proteinExistence type="predicted"/>
<organism evidence="2 3">
    <name type="scientific">Cylicostephanus goldi</name>
    <name type="common">Nematode worm</name>
    <dbReference type="NCBI Taxonomy" id="71465"/>
    <lineage>
        <taxon>Eukaryota</taxon>
        <taxon>Metazoa</taxon>
        <taxon>Ecdysozoa</taxon>
        <taxon>Nematoda</taxon>
        <taxon>Chromadorea</taxon>
        <taxon>Rhabditida</taxon>
        <taxon>Rhabditina</taxon>
        <taxon>Rhabditomorpha</taxon>
        <taxon>Strongyloidea</taxon>
        <taxon>Strongylidae</taxon>
        <taxon>Cylicostephanus</taxon>
    </lineage>
</organism>
<feature type="region of interest" description="Disordered" evidence="1">
    <location>
        <begin position="12"/>
        <end position="91"/>
    </location>
</feature>
<feature type="compositionally biased region" description="Pro residues" evidence="1">
    <location>
        <begin position="51"/>
        <end position="82"/>
    </location>
</feature>
<evidence type="ECO:0000256" key="1">
    <source>
        <dbReference type="SAM" id="MobiDB-lite"/>
    </source>
</evidence>
<feature type="compositionally biased region" description="Low complexity" evidence="1">
    <location>
        <begin position="16"/>
        <end position="29"/>
    </location>
</feature>
<reference evidence="2 3" key="1">
    <citation type="submission" date="2018-11" db="EMBL/GenBank/DDBJ databases">
        <authorList>
            <consortium name="Pathogen Informatics"/>
        </authorList>
    </citation>
    <scope>NUCLEOTIDE SEQUENCE [LARGE SCALE GENOMIC DNA]</scope>
</reference>
<dbReference type="EMBL" id="UYRV01005622">
    <property type="protein sequence ID" value="VDK52833.1"/>
    <property type="molecule type" value="Genomic_DNA"/>
</dbReference>
<protein>
    <submittedName>
        <fullName evidence="2">Uncharacterized protein</fullName>
    </submittedName>
</protein>
<feature type="non-terminal residue" evidence="2">
    <location>
        <position position="91"/>
    </location>
</feature>
<name>A0A3P6RAU6_CYLGO</name>
<dbReference type="AlphaFoldDB" id="A0A3P6RAU6"/>
<feature type="compositionally biased region" description="Polar residues" evidence="1">
    <location>
        <begin position="31"/>
        <end position="43"/>
    </location>
</feature>
<sequence length="91" mass="9525">MCHIFYVYKTCLGGNTTDPSPVTTSSPLSDITGTQLHSSTPTKSDPKITTKPPPVTQTPTKSPPVTPTPTKPPPVTPTPTKSPPQTSTAEP</sequence>
<dbReference type="Proteomes" id="UP000271889">
    <property type="component" value="Unassembled WGS sequence"/>
</dbReference>
<accession>A0A3P6RAU6</accession>
<evidence type="ECO:0000313" key="3">
    <source>
        <dbReference type="Proteomes" id="UP000271889"/>
    </source>
</evidence>
<evidence type="ECO:0000313" key="2">
    <source>
        <dbReference type="EMBL" id="VDK52833.1"/>
    </source>
</evidence>
<keyword evidence="3" id="KW-1185">Reference proteome</keyword>
<gene>
    <name evidence="2" type="ORF">CGOC_LOCUS2499</name>
</gene>